<gene>
    <name evidence="1" type="ORF">HMPREF1050_1039</name>
</gene>
<proteinExistence type="predicted"/>
<evidence type="ECO:0000313" key="2">
    <source>
        <dbReference type="Proteomes" id="UP000003016"/>
    </source>
</evidence>
<sequence>MPDTYWLTCQHCGFIRHYDREFVDDDWAKNEEVILSDE</sequence>
<name>A0ABP2P2Y3_HAEPH</name>
<keyword evidence="2" id="KW-1185">Reference proteome</keyword>
<accession>A0ABP2P2Y3</accession>
<evidence type="ECO:0000313" key="1">
    <source>
        <dbReference type="EMBL" id="EIJ70984.1"/>
    </source>
</evidence>
<organism evidence="1 2">
    <name type="scientific">Haemophilus parahaemolyticus HK385</name>
    <dbReference type="NCBI Taxonomy" id="1095744"/>
    <lineage>
        <taxon>Bacteria</taxon>
        <taxon>Pseudomonadati</taxon>
        <taxon>Pseudomonadota</taxon>
        <taxon>Gammaproteobacteria</taxon>
        <taxon>Pasteurellales</taxon>
        <taxon>Pasteurellaceae</taxon>
        <taxon>Haemophilus</taxon>
    </lineage>
</organism>
<dbReference type="EMBL" id="AJSW01000025">
    <property type="protein sequence ID" value="EIJ70984.1"/>
    <property type="molecule type" value="Genomic_DNA"/>
</dbReference>
<dbReference type="Proteomes" id="UP000003016">
    <property type="component" value="Unassembled WGS sequence"/>
</dbReference>
<reference evidence="1 2" key="1">
    <citation type="submission" date="2012-02" db="EMBL/GenBank/DDBJ databases">
        <authorList>
            <person name="Harkins D.M."/>
            <person name="Madupu R."/>
            <person name="Durkin A.S."/>
            <person name="Torralba M."/>
            <person name="Methe B."/>
            <person name="Sutton G.G."/>
            <person name="Nelson K.E."/>
        </authorList>
    </citation>
    <scope>NUCLEOTIDE SEQUENCE [LARGE SCALE GENOMIC DNA]</scope>
    <source>
        <strain evidence="1 2">HK385</strain>
    </source>
</reference>
<comment type="caution">
    <text evidence="1">The sequence shown here is derived from an EMBL/GenBank/DDBJ whole genome shotgun (WGS) entry which is preliminary data.</text>
</comment>
<protein>
    <submittedName>
        <fullName evidence="1">Uncharacterized protein</fullName>
    </submittedName>
</protein>